<protein>
    <submittedName>
        <fullName evidence="2">Uncharacterized protein</fullName>
    </submittedName>
</protein>
<name>A0A248TIV6_9BACI</name>
<accession>A0A248TIV6</accession>
<feature type="transmembrane region" description="Helical" evidence="1">
    <location>
        <begin position="7"/>
        <end position="32"/>
    </location>
</feature>
<evidence type="ECO:0000256" key="1">
    <source>
        <dbReference type="SAM" id="Phobius"/>
    </source>
</evidence>
<feature type="transmembrane region" description="Helical" evidence="1">
    <location>
        <begin position="47"/>
        <end position="68"/>
    </location>
</feature>
<gene>
    <name evidence="2" type="ORF">CKF48_12685</name>
</gene>
<keyword evidence="1" id="KW-0472">Membrane</keyword>
<evidence type="ECO:0000313" key="3">
    <source>
        <dbReference type="Proteomes" id="UP000215137"/>
    </source>
</evidence>
<sequence>MSLFKKIYGMIALITLTLGFIVAILFLIAIVMGGNQGELIASFAGEVMNWCIKLAAIAVLFGIIDIYIRKEHSLTMKSEGKKEEEKLYM</sequence>
<dbReference type="Proteomes" id="UP000215137">
    <property type="component" value="Chromosome"/>
</dbReference>
<dbReference type="KEGG" id="bko:CKF48_12685"/>
<dbReference type="OrthoDB" id="2970823at2"/>
<keyword evidence="3" id="KW-1185">Reference proteome</keyword>
<organism evidence="2 3">
    <name type="scientific">Cytobacillus kochii</name>
    <dbReference type="NCBI Taxonomy" id="859143"/>
    <lineage>
        <taxon>Bacteria</taxon>
        <taxon>Bacillati</taxon>
        <taxon>Bacillota</taxon>
        <taxon>Bacilli</taxon>
        <taxon>Bacillales</taxon>
        <taxon>Bacillaceae</taxon>
        <taxon>Cytobacillus</taxon>
    </lineage>
</organism>
<keyword evidence="1" id="KW-1133">Transmembrane helix</keyword>
<dbReference type="AlphaFoldDB" id="A0A248TIV6"/>
<reference evidence="2 3" key="1">
    <citation type="submission" date="2017-08" db="EMBL/GenBank/DDBJ databases">
        <title>Complete Genome Sequence of Bacillus kochii Oregon-R-modENCODE STRAIN BDGP4, isolated from Drosophila melanogaster gut.</title>
        <authorList>
            <person name="Wan K.H."/>
            <person name="Yu C."/>
            <person name="Park S."/>
            <person name="Hammonds A.S."/>
            <person name="Booth B.W."/>
            <person name="Celniker S.E."/>
        </authorList>
    </citation>
    <scope>NUCLEOTIDE SEQUENCE [LARGE SCALE GENOMIC DNA]</scope>
    <source>
        <strain evidence="2 3">BDGP4</strain>
    </source>
</reference>
<dbReference type="RefSeq" id="WP_095371670.1">
    <property type="nucleotide sequence ID" value="NZ_CP022983.1"/>
</dbReference>
<proteinExistence type="predicted"/>
<evidence type="ECO:0000313" key="2">
    <source>
        <dbReference type="EMBL" id="ASV68101.1"/>
    </source>
</evidence>
<dbReference type="EMBL" id="CP022983">
    <property type="protein sequence ID" value="ASV68101.1"/>
    <property type="molecule type" value="Genomic_DNA"/>
</dbReference>
<keyword evidence="1" id="KW-0812">Transmembrane</keyword>